<feature type="region of interest" description="Disordered" evidence="1">
    <location>
        <begin position="88"/>
        <end position="128"/>
    </location>
</feature>
<evidence type="ECO:0000259" key="5">
    <source>
        <dbReference type="Pfam" id="PF18657"/>
    </source>
</evidence>
<keyword evidence="3" id="KW-0732">Signal</keyword>
<dbReference type="InterPro" id="IPR041248">
    <property type="entry name" value="YDG"/>
</dbReference>
<dbReference type="InterPro" id="IPR022038">
    <property type="entry name" value="Ig-like_bact"/>
</dbReference>
<feature type="transmembrane region" description="Helical" evidence="2">
    <location>
        <begin position="1250"/>
        <end position="1271"/>
    </location>
</feature>
<dbReference type="Gene3D" id="3.30.160.710">
    <property type="match status" value="1"/>
</dbReference>
<dbReference type="Pfam" id="PF13750">
    <property type="entry name" value="Big_3_3"/>
    <property type="match status" value="1"/>
</dbReference>
<feature type="compositionally biased region" description="Basic and acidic residues" evidence="1">
    <location>
        <begin position="103"/>
        <end position="115"/>
    </location>
</feature>
<proteinExistence type="predicted"/>
<organism evidence="7 8">
    <name type="scientific">Anaerostipes hadrus</name>
    <dbReference type="NCBI Taxonomy" id="649756"/>
    <lineage>
        <taxon>Bacteria</taxon>
        <taxon>Bacillati</taxon>
        <taxon>Bacillota</taxon>
        <taxon>Clostridia</taxon>
        <taxon>Lachnospirales</taxon>
        <taxon>Lachnospiraceae</taxon>
        <taxon>Anaerostipes</taxon>
    </lineage>
</organism>
<evidence type="ECO:0000259" key="4">
    <source>
        <dbReference type="Pfam" id="PF13750"/>
    </source>
</evidence>
<feature type="signal peptide" evidence="3">
    <location>
        <begin position="1"/>
        <end position="26"/>
    </location>
</feature>
<feature type="domain" description="Ig-like" evidence="4">
    <location>
        <begin position="907"/>
        <end position="1031"/>
    </location>
</feature>
<dbReference type="Pfam" id="PF18676">
    <property type="entry name" value="MBG_2"/>
    <property type="match status" value="1"/>
</dbReference>
<dbReference type="InterPro" id="IPR041286">
    <property type="entry name" value="MBG_2"/>
</dbReference>
<keyword evidence="2" id="KW-0472">Membrane</keyword>
<dbReference type="Pfam" id="PF18657">
    <property type="entry name" value="YDG"/>
    <property type="match status" value="2"/>
</dbReference>
<evidence type="ECO:0000313" key="8">
    <source>
        <dbReference type="Proteomes" id="UP000095553"/>
    </source>
</evidence>
<evidence type="ECO:0000259" key="6">
    <source>
        <dbReference type="Pfam" id="PF18676"/>
    </source>
</evidence>
<accession>A0A173SQ42</accession>
<evidence type="ECO:0000313" key="7">
    <source>
        <dbReference type="EMBL" id="CUM92350.1"/>
    </source>
</evidence>
<protein>
    <recommendedName>
        <fullName evidence="9">Ig-like domain-containing protein</fullName>
    </recommendedName>
</protein>
<dbReference type="Proteomes" id="UP000095553">
    <property type="component" value="Unassembled WGS sequence"/>
</dbReference>
<keyword evidence="2" id="KW-0812">Transmembrane</keyword>
<dbReference type="RefSeq" id="WP_055072757.1">
    <property type="nucleotide sequence ID" value="NZ_CYXY01000007.1"/>
</dbReference>
<evidence type="ECO:0000256" key="3">
    <source>
        <dbReference type="SAM" id="SignalP"/>
    </source>
</evidence>
<sequence>MRKNVKRTIAVLSAVCMLPCPQVANVAVMAQNVSVGSSIGAKTLKQSLQTSTNFETASGKRQEVKENKIEDSYDITYGDSITFFVSKTKIPDQDQTDNSGNEDDQKQDDGQKDSETDVIPDYEVPDTINGFSFNKEETDDGYQLTFTANEAMRSAAIKIKGQDVVLKTKKRKLTAKASVKNKVYDGTTNAEYESSPSIQNVLDSDENQFYFRYKNPTFEKKNVGEQQVSPISINLSSDNYEIDDISGLKATIEQKEITTSTIKIKSKVYDGTTTAEYANKVTLLGVISGDDVQLNVPTPSYDTKNVGTDKKIVFDGDFSIEGTDSANYRLKEISEVTGTIEKAKLVYRAKDQTRKYGEANPKLTYEVKGFVAGDQQSDFNDPTLTLDVPKLTSLGKHEGVIKISGVNLPEYYDVTYESGDLYVEANDIHENEHYKLTKPDGKNGWFTKKNFVIEPIQGETSGYDLVSTSKDGPWKKTLAYTEDTKKKNVSFYLKDSSNGAISKVGEESYKIDKTAPEVENIAIDFVKGYQSTKKSGPFRYFFDTIAKIGITSHDDTSGVARVNYHTVDEGTRSVEKTQDGSKARFEITPNFKGNIYAQAVDEAGNISEEYKSAGTILENNGKHSTTSSIHILQETQEKKYYNHDIYLGLQAEDSYSGIGSILYEAGAVNSKETSYDDMKYEYKKDHVRIDASANNKNGVEAKFTMVDNTGHKSTVRKKFNIDVSKPEIAISYDNNQSERKYFKKNRTATITIKERNFDSNKTYVYLTKNGVKTRLKSNFVSDGVLHSREDGSQYYIYQMNVVFDQDGEYSLTAASTDLAGNKNLPVTYVGTHTDSFVIDKTKPVAKISFDNNSVKNEKYYKADRVATIRVTEKNFKELNVSTNGKKSGWSSHGNEHVMTVTFNEDKEYHLSIAGQDLAGNVLEKQSAKPFIVDKTKPKIDQVTPSDSSANTGAVTCGYTLTDKYLDKGSDQLVGEMKGRKFKVNEKQKVENGYKVTYQQIPNAMENDDYYTFVIQAEDKAGNISKKSIHFTVNRYGSVYHLSSYAKSINGTYVKDADKIVLEEINPDQLSDCNLKVVRDNDPIALKNEDASIEKKHDKWYKVTYTVNASALKEEGTYRIITSSKDTAKHTSSNDMSKKKASISFGVDTTKPNILISNIEGGKVYAQDGRTATVLVKDNLLLQSAKVYVNDNLIKEYDEKVPEKIDIPLDQKDEAQSIHVIAKDAAGNESEITMDNIYVTTNLWIRFIHSVPAMATAGGVSLAVILAAVIILRKKMRAKQLIEDDEK</sequence>
<evidence type="ECO:0008006" key="9">
    <source>
        <dbReference type="Google" id="ProtNLM"/>
    </source>
</evidence>
<evidence type="ECO:0000256" key="2">
    <source>
        <dbReference type="SAM" id="Phobius"/>
    </source>
</evidence>
<dbReference type="EMBL" id="CYXY01000007">
    <property type="protein sequence ID" value="CUM92350.1"/>
    <property type="molecule type" value="Genomic_DNA"/>
</dbReference>
<name>A0A173SQ42_ANAHA</name>
<reference evidence="7 8" key="1">
    <citation type="submission" date="2015-09" db="EMBL/GenBank/DDBJ databases">
        <authorList>
            <consortium name="Pathogen Informatics"/>
        </authorList>
    </citation>
    <scope>NUCLEOTIDE SEQUENCE [LARGE SCALE GENOMIC DNA]</scope>
    <source>
        <strain evidence="7 8">2789STDY5834959</strain>
    </source>
</reference>
<feature type="chain" id="PRO_5008011722" description="Ig-like domain-containing protein" evidence="3">
    <location>
        <begin position="27"/>
        <end position="1286"/>
    </location>
</feature>
<feature type="domain" description="MBG" evidence="6">
    <location>
        <begin position="347"/>
        <end position="421"/>
    </location>
</feature>
<feature type="domain" description="YDG" evidence="5">
    <location>
        <begin position="170"/>
        <end position="245"/>
    </location>
</feature>
<feature type="domain" description="YDG" evidence="5">
    <location>
        <begin position="254"/>
        <end position="333"/>
    </location>
</feature>
<gene>
    <name evidence="7" type="ORF">ERS852571_01403</name>
</gene>
<evidence type="ECO:0000256" key="1">
    <source>
        <dbReference type="SAM" id="MobiDB-lite"/>
    </source>
</evidence>
<keyword evidence="2" id="KW-1133">Transmembrane helix</keyword>